<sequence length="200" mass="21978">MKSYFITGLLVLVPLCITIWVLSTLIGLMDQSLLLLPESWRPEAQFGRAIPGIGAILTLLIVFVTGLIATNFFGRRIIQFWEALLARVPVVKSIYYSVKQVSDTLFSDSGQAFRKALLVQYPRQGSWTIGFLTGQPGGDVANYLEGEYVSVYVPTTPNPTSGFFLMMPKADVVELDMSVDEALKYIISMGVVAPASKSKS</sequence>
<accession>Q1GYN7</accession>
<protein>
    <recommendedName>
        <fullName evidence="4">DUF502 domain-containing protein</fullName>
    </recommendedName>
</protein>
<evidence type="ECO:0000256" key="1">
    <source>
        <dbReference type="SAM" id="Phobius"/>
    </source>
</evidence>
<dbReference type="HOGENOM" id="CLU_068050_1_1_4"/>
<reference evidence="2 3" key="1">
    <citation type="submission" date="2006-03" db="EMBL/GenBank/DDBJ databases">
        <title>Complete sequence of Methylobacillus flagellatus KT.</title>
        <authorList>
            <consortium name="US DOE Joint Genome Institute"/>
            <person name="Copeland A."/>
            <person name="Lucas S."/>
            <person name="Lapidus A."/>
            <person name="Barry K."/>
            <person name="Detter J.C."/>
            <person name="Glavina del Rio T."/>
            <person name="Hammon N."/>
            <person name="Israni S."/>
            <person name="Dalin E."/>
            <person name="Tice H."/>
            <person name="Pitluck S."/>
            <person name="Brettin T."/>
            <person name="Bruce D."/>
            <person name="Han C."/>
            <person name="Tapia R."/>
            <person name="Saunders E."/>
            <person name="Gilna P."/>
            <person name="Schmutz J."/>
            <person name="Larimer F."/>
            <person name="Land M."/>
            <person name="Kyrpides N."/>
            <person name="Anderson I."/>
            <person name="Richardson P."/>
        </authorList>
    </citation>
    <scope>NUCLEOTIDE SEQUENCE [LARGE SCALE GENOMIC DNA]</scope>
    <source>
        <strain evidence="3">KT / ATCC 51484 / DSM 6875</strain>
    </source>
</reference>
<dbReference type="PANTHER" id="PTHR31876">
    <property type="entry name" value="COV-LIKE PROTEIN 1"/>
    <property type="match status" value="1"/>
</dbReference>
<feature type="transmembrane region" description="Helical" evidence="1">
    <location>
        <begin position="7"/>
        <end position="29"/>
    </location>
</feature>
<evidence type="ECO:0000313" key="3">
    <source>
        <dbReference type="Proteomes" id="UP000002440"/>
    </source>
</evidence>
<dbReference type="Pfam" id="PF04367">
    <property type="entry name" value="DUF502"/>
    <property type="match status" value="1"/>
</dbReference>
<dbReference type="EMBL" id="CP000284">
    <property type="protein sequence ID" value="ABE50650.1"/>
    <property type="molecule type" value="Genomic_DNA"/>
</dbReference>
<feature type="transmembrane region" description="Helical" evidence="1">
    <location>
        <begin position="49"/>
        <end position="73"/>
    </location>
</feature>
<dbReference type="PANTHER" id="PTHR31876:SF26">
    <property type="entry name" value="PROTEIN LIKE COV 2"/>
    <property type="match status" value="1"/>
</dbReference>
<dbReference type="STRING" id="265072.Mfla_2385"/>
<evidence type="ECO:0008006" key="4">
    <source>
        <dbReference type="Google" id="ProtNLM"/>
    </source>
</evidence>
<name>Q1GYN7_METFK</name>
<keyword evidence="1" id="KW-0472">Membrane</keyword>
<dbReference type="RefSeq" id="WP_011480603.1">
    <property type="nucleotide sequence ID" value="NC_007947.1"/>
</dbReference>
<evidence type="ECO:0000313" key="2">
    <source>
        <dbReference type="EMBL" id="ABE50650.1"/>
    </source>
</evidence>
<dbReference type="KEGG" id="mfa:Mfla_2385"/>
<proteinExistence type="predicted"/>
<organism evidence="2 3">
    <name type="scientific">Methylobacillus flagellatus (strain ATCC 51484 / DSM 6875 / VKM B-1610 / KT)</name>
    <dbReference type="NCBI Taxonomy" id="265072"/>
    <lineage>
        <taxon>Bacteria</taxon>
        <taxon>Pseudomonadati</taxon>
        <taxon>Pseudomonadota</taxon>
        <taxon>Betaproteobacteria</taxon>
        <taxon>Nitrosomonadales</taxon>
        <taxon>Methylophilaceae</taxon>
        <taxon>Methylobacillus</taxon>
    </lineage>
</organism>
<keyword evidence="1" id="KW-0812">Transmembrane</keyword>
<dbReference type="OrthoDB" id="9780267at2"/>
<dbReference type="eggNOG" id="COG2928">
    <property type="taxonomic scope" value="Bacteria"/>
</dbReference>
<dbReference type="Proteomes" id="UP000002440">
    <property type="component" value="Chromosome"/>
</dbReference>
<dbReference type="InterPro" id="IPR007462">
    <property type="entry name" value="COV1-like"/>
</dbReference>
<keyword evidence="1" id="KW-1133">Transmembrane helix</keyword>
<gene>
    <name evidence="2" type="ordered locus">Mfla_2385</name>
</gene>
<dbReference type="AlphaFoldDB" id="Q1GYN7"/>
<keyword evidence="3" id="KW-1185">Reference proteome</keyword>